<protein>
    <recommendedName>
        <fullName evidence="4">CsbD family protein</fullName>
    </recommendedName>
</protein>
<dbReference type="Proteomes" id="UP000683310">
    <property type="component" value="Chromosome"/>
</dbReference>
<name>A0ABX8CK61_9NOCA</name>
<evidence type="ECO:0000256" key="1">
    <source>
        <dbReference type="SAM" id="MobiDB-lite"/>
    </source>
</evidence>
<feature type="compositionally biased region" description="Basic and acidic residues" evidence="1">
    <location>
        <begin position="19"/>
        <end position="54"/>
    </location>
</feature>
<organism evidence="2 3">
    <name type="scientific">Nocardia tengchongensis</name>
    <dbReference type="NCBI Taxonomy" id="2055889"/>
    <lineage>
        <taxon>Bacteria</taxon>
        <taxon>Bacillati</taxon>
        <taxon>Actinomycetota</taxon>
        <taxon>Actinomycetes</taxon>
        <taxon>Mycobacteriales</taxon>
        <taxon>Nocardiaceae</taxon>
        <taxon>Nocardia</taxon>
    </lineage>
</organism>
<sequence>MSSKHGRKPGQIANKAKQGMKDQAQRAEQDIDRLADDARRDMDRMGDGIKRDAQQTRSDAQAMNKEMKRKLQHR</sequence>
<evidence type="ECO:0000313" key="3">
    <source>
        <dbReference type="Proteomes" id="UP000683310"/>
    </source>
</evidence>
<proteinExistence type="predicted"/>
<feature type="region of interest" description="Disordered" evidence="1">
    <location>
        <begin position="1"/>
        <end position="74"/>
    </location>
</feature>
<keyword evidence="3" id="KW-1185">Reference proteome</keyword>
<evidence type="ECO:0008006" key="4">
    <source>
        <dbReference type="Google" id="ProtNLM"/>
    </source>
</evidence>
<accession>A0ABX8CK61</accession>
<evidence type="ECO:0000313" key="2">
    <source>
        <dbReference type="EMBL" id="QVI20359.1"/>
    </source>
</evidence>
<reference evidence="2 3" key="1">
    <citation type="submission" date="2021-04" db="EMBL/GenBank/DDBJ databases">
        <title>Nocardia tengchongensis.</title>
        <authorList>
            <person name="Zhuang k."/>
            <person name="Ran Y."/>
            <person name="Li W."/>
        </authorList>
    </citation>
    <scope>NUCLEOTIDE SEQUENCE [LARGE SCALE GENOMIC DNA]</scope>
    <source>
        <strain evidence="2 3">CFH S0057</strain>
    </source>
</reference>
<gene>
    <name evidence="2" type="ORF">KHQ06_29890</name>
</gene>
<dbReference type="EMBL" id="CP074371">
    <property type="protein sequence ID" value="QVI20359.1"/>
    <property type="molecule type" value="Genomic_DNA"/>
</dbReference>